<sequence length="158" mass="17505">MKRTTLPTALLLCIGLIISPVSIDAKELINMNGIALYAMQPNVEAGGECGCYYRLKGKTEEEAFVLYWPFYEDAGKIKINGQIETLKIEQDDITSEEYDPTKVIFKLSNERLNVSGLCSRDAICDGNEDCEISGYRGTMTIRLGEKELTTEVEGVCGC</sequence>
<proteinExistence type="predicted"/>
<dbReference type="KEGG" id="plei:Q9312_04975"/>
<name>A0AA51X7V4_9GAMM</name>
<dbReference type="Proteomes" id="UP001239782">
    <property type="component" value="Chromosome"/>
</dbReference>
<protein>
    <submittedName>
        <fullName evidence="1">Uncharacterized protein</fullName>
    </submittedName>
</protein>
<gene>
    <name evidence="1" type="ORF">Q9312_04975</name>
</gene>
<dbReference type="AlphaFoldDB" id="A0AA51X7V4"/>
<keyword evidence="2" id="KW-1185">Reference proteome</keyword>
<accession>A0AA51X7V4</accession>
<evidence type="ECO:0000313" key="1">
    <source>
        <dbReference type="EMBL" id="WMS88271.1"/>
    </source>
</evidence>
<evidence type="ECO:0000313" key="2">
    <source>
        <dbReference type="Proteomes" id="UP001239782"/>
    </source>
</evidence>
<organism evidence="1 2">
    <name type="scientific">Pleionea litopenaei</name>
    <dbReference type="NCBI Taxonomy" id="3070815"/>
    <lineage>
        <taxon>Bacteria</taxon>
        <taxon>Pseudomonadati</taxon>
        <taxon>Pseudomonadota</taxon>
        <taxon>Gammaproteobacteria</taxon>
        <taxon>Oceanospirillales</taxon>
        <taxon>Pleioneaceae</taxon>
        <taxon>Pleionea</taxon>
    </lineage>
</organism>
<reference evidence="1 2" key="1">
    <citation type="submission" date="2023-08" db="EMBL/GenBank/DDBJ databases">
        <title>Pleionea litopenaei sp. nov., isolated from stomach of juvenile Litopenaeus vannamei.</title>
        <authorList>
            <person name="Rho A.M."/>
            <person name="Hwang C.Y."/>
        </authorList>
    </citation>
    <scope>NUCLEOTIDE SEQUENCE [LARGE SCALE GENOMIC DNA]</scope>
    <source>
        <strain evidence="1 2">HL-JVS1</strain>
    </source>
</reference>
<dbReference type="EMBL" id="CP133548">
    <property type="protein sequence ID" value="WMS88271.1"/>
    <property type="molecule type" value="Genomic_DNA"/>
</dbReference>
<dbReference type="RefSeq" id="WP_309203476.1">
    <property type="nucleotide sequence ID" value="NZ_CP133548.1"/>
</dbReference>